<dbReference type="UniPathway" id="UPA00344"/>
<dbReference type="InterPro" id="IPR008284">
    <property type="entry name" value="MoCF_biosynth_CS"/>
</dbReference>
<name>A0A3N6PC65_9CYAN</name>
<dbReference type="NCBIfam" id="TIGR02667">
    <property type="entry name" value="moaB_proteo"/>
    <property type="match status" value="1"/>
</dbReference>
<dbReference type="RefSeq" id="WP_124147639.1">
    <property type="nucleotide sequence ID" value="NZ_CAWOKI010000300.1"/>
</dbReference>
<dbReference type="EMBL" id="RCBY01000265">
    <property type="protein sequence ID" value="RQH27386.1"/>
    <property type="molecule type" value="Genomic_DNA"/>
</dbReference>
<dbReference type="PANTHER" id="PTHR43232">
    <property type="entry name" value="MOLYBDENUM COFACTOR BIOSYNTHESIS PROTEIN B"/>
    <property type="match status" value="1"/>
</dbReference>
<evidence type="ECO:0000313" key="8">
    <source>
        <dbReference type="Proteomes" id="UP000269154"/>
    </source>
</evidence>
<dbReference type="Pfam" id="PF00994">
    <property type="entry name" value="MoCF_biosynth"/>
    <property type="match status" value="1"/>
</dbReference>
<evidence type="ECO:0000256" key="2">
    <source>
        <dbReference type="ARBA" id="ARBA00006112"/>
    </source>
</evidence>
<dbReference type="OrthoDB" id="9784492at2"/>
<dbReference type="PIRSF" id="PIRSF006443">
    <property type="entry name" value="MoaB"/>
    <property type="match status" value="1"/>
</dbReference>
<evidence type="ECO:0000256" key="5">
    <source>
        <dbReference type="PIRNR" id="PIRNR006443"/>
    </source>
</evidence>
<dbReference type="PANTHER" id="PTHR43232:SF2">
    <property type="entry name" value="MOLYBDENUM COFACTOR BIOSYNTHESIS PROTEIN B"/>
    <property type="match status" value="1"/>
</dbReference>
<dbReference type="PROSITE" id="PS01078">
    <property type="entry name" value="MOCF_BIOSYNTHESIS_1"/>
    <property type="match status" value="1"/>
</dbReference>
<dbReference type="AlphaFoldDB" id="A0A3N6PC65"/>
<evidence type="ECO:0000256" key="3">
    <source>
        <dbReference type="ARBA" id="ARBA00015262"/>
    </source>
</evidence>
<dbReference type="SUPFAM" id="SSF53218">
    <property type="entry name" value="Molybdenum cofactor biosynthesis proteins"/>
    <property type="match status" value="1"/>
</dbReference>
<dbReference type="Proteomes" id="UP000269154">
    <property type="component" value="Unassembled WGS sequence"/>
</dbReference>
<comment type="caution">
    <text evidence="7">The sequence shown here is derived from an EMBL/GenBank/DDBJ whole genome shotgun (WGS) entry which is preliminary data.</text>
</comment>
<protein>
    <recommendedName>
        <fullName evidence="3 5">Molybdenum cofactor biosynthesis protein B</fullName>
    </recommendedName>
</protein>
<keyword evidence="4 5" id="KW-0501">Molybdenum cofactor biosynthesis</keyword>
<comment type="pathway">
    <text evidence="1 5">Cofactor biosynthesis; molybdopterin biosynthesis.</text>
</comment>
<dbReference type="InterPro" id="IPR013484">
    <property type="entry name" value="MoaB_proteobac"/>
</dbReference>
<organism evidence="7 8">
    <name type="scientific">Okeania hirsuta</name>
    <dbReference type="NCBI Taxonomy" id="1458930"/>
    <lineage>
        <taxon>Bacteria</taxon>
        <taxon>Bacillati</taxon>
        <taxon>Cyanobacteriota</taxon>
        <taxon>Cyanophyceae</taxon>
        <taxon>Oscillatoriophycideae</taxon>
        <taxon>Oscillatoriales</taxon>
        <taxon>Microcoleaceae</taxon>
        <taxon>Okeania</taxon>
    </lineage>
</organism>
<reference evidence="7 8" key="1">
    <citation type="journal article" date="2018" name="ACS Chem. Biol.">
        <title>Ketoreductase domain dysfunction expands chemodiversity: malyngamide biosynthesis in the cyanobacterium Okeania hirsuta.</title>
        <authorList>
            <person name="Moss N.A."/>
            <person name="Leao T."/>
            <person name="Rankin M."/>
            <person name="McCullough T.M."/>
            <person name="Qu P."/>
            <person name="Korobeynikov A."/>
            <person name="Smith J.L."/>
            <person name="Gerwick L."/>
            <person name="Gerwick W.H."/>
        </authorList>
    </citation>
    <scope>NUCLEOTIDE SEQUENCE [LARGE SCALE GENOMIC DNA]</scope>
    <source>
        <strain evidence="7 8">PAB10Feb10-1</strain>
    </source>
</reference>
<proteinExistence type="inferred from homology"/>
<dbReference type="SMART" id="SM00852">
    <property type="entry name" value="MoCF_biosynth"/>
    <property type="match status" value="1"/>
</dbReference>
<dbReference type="InterPro" id="IPR012245">
    <property type="entry name" value="MoaB"/>
</dbReference>
<sequence>MNQNESLLPLKIAVLTVSDTRTEADDKSGKILVDNLTTTGHLLAEKTIVPDNIYQIRAVVSRWVADESVQVILTTGGTGVTGRDGTPEAIKPLLDKEIEGFGEIFRMISYQEIKTSTIQSRTLAGVANGTYIFCLPGSSGACQTGWNIIKEQLDSRNRPCNLAQLIPRLTET</sequence>
<accession>A0A3N6PC65</accession>
<dbReference type="InterPro" id="IPR036425">
    <property type="entry name" value="MoaB/Mog-like_dom_sf"/>
</dbReference>
<feature type="domain" description="MoaB/Mog" evidence="6">
    <location>
        <begin position="13"/>
        <end position="156"/>
    </location>
</feature>
<dbReference type="Gene3D" id="3.40.980.10">
    <property type="entry name" value="MoaB/Mog-like domain"/>
    <property type="match status" value="1"/>
</dbReference>
<dbReference type="GO" id="GO:0006777">
    <property type="term" value="P:Mo-molybdopterin cofactor biosynthetic process"/>
    <property type="evidence" value="ECO:0007669"/>
    <property type="project" value="UniProtKB-UniRule"/>
</dbReference>
<evidence type="ECO:0000256" key="4">
    <source>
        <dbReference type="ARBA" id="ARBA00023150"/>
    </source>
</evidence>
<comment type="function">
    <text evidence="5">May be involved in the biosynthesis of molybdopterin.</text>
</comment>
<evidence type="ECO:0000259" key="6">
    <source>
        <dbReference type="SMART" id="SM00852"/>
    </source>
</evidence>
<dbReference type="NCBIfam" id="TIGR00177">
    <property type="entry name" value="molyb_syn"/>
    <property type="match status" value="1"/>
</dbReference>
<dbReference type="GO" id="GO:0005829">
    <property type="term" value="C:cytosol"/>
    <property type="evidence" value="ECO:0007669"/>
    <property type="project" value="TreeGrafter"/>
</dbReference>
<dbReference type="InterPro" id="IPR001453">
    <property type="entry name" value="MoaB/Mog_dom"/>
</dbReference>
<comment type="similarity">
    <text evidence="2 5">Belongs to the MoaB/Mog family.</text>
</comment>
<dbReference type="CDD" id="cd00886">
    <property type="entry name" value="MogA_MoaB"/>
    <property type="match status" value="1"/>
</dbReference>
<gene>
    <name evidence="7" type="primary">moaB</name>
    <name evidence="7" type="ORF">D5R40_28010</name>
</gene>
<keyword evidence="8" id="KW-1185">Reference proteome</keyword>
<evidence type="ECO:0000256" key="1">
    <source>
        <dbReference type="ARBA" id="ARBA00005046"/>
    </source>
</evidence>
<evidence type="ECO:0000313" key="7">
    <source>
        <dbReference type="EMBL" id="RQH27386.1"/>
    </source>
</evidence>